<evidence type="ECO:0000313" key="1">
    <source>
        <dbReference type="EMBL" id="GER54451.1"/>
    </source>
</evidence>
<keyword evidence="2" id="KW-1185">Reference proteome</keyword>
<reference evidence="2" key="1">
    <citation type="journal article" date="2019" name="Curr. Biol.">
        <title>Genome Sequence of Striga asiatica Provides Insight into the Evolution of Plant Parasitism.</title>
        <authorList>
            <person name="Yoshida S."/>
            <person name="Kim S."/>
            <person name="Wafula E.K."/>
            <person name="Tanskanen J."/>
            <person name="Kim Y.M."/>
            <person name="Honaas L."/>
            <person name="Yang Z."/>
            <person name="Spallek T."/>
            <person name="Conn C.E."/>
            <person name="Ichihashi Y."/>
            <person name="Cheong K."/>
            <person name="Cui S."/>
            <person name="Der J.P."/>
            <person name="Gundlach H."/>
            <person name="Jiao Y."/>
            <person name="Hori C."/>
            <person name="Ishida J.K."/>
            <person name="Kasahara H."/>
            <person name="Kiba T."/>
            <person name="Kim M.S."/>
            <person name="Koo N."/>
            <person name="Laohavisit A."/>
            <person name="Lee Y.H."/>
            <person name="Lumba S."/>
            <person name="McCourt P."/>
            <person name="Mortimer J.C."/>
            <person name="Mutuku J.M."/>
            <person name="Nomura T."/>
            <person name="Sasaki-Sekimoto Y."/>
            <person name="Seto Y."/>
            <person name="Wang Y."/>
            <person name="Wakatake T."/>
            <person name="Sakakibara H."/>
            <person name="Demura T."/>
            <person name="Yamaguchi S."/>
            <person name="Yoneyama K."/>
            <person name="Manabe R.I."/>
            <person name="Nelson D.C."/>
            <person name="Schulman A.H."/>
            <person name="Timko M.P."/>
            <person name="dePamphilis C.W."/>
            <person name="Choi D."/>
            <person name="Shirasu K."/>
        </authorList>
    </citation>
    <scope>NUCLEOTIDE SEQUENCE [LARGE SCALE GENOMIC DNA]</scope>
    <source>
        <strain evidence="2">cv. UVA1</strain>
    </source>
</reference>
<dbReference type="EMBL" id="BKCP01011181">
    <property type="protein sequence ID" value="GER54451.1"/>
    <property type="molecule type" value="Genomic_DNA"/>
</dbReference>
<accession>A0A5A7RDI5</accession>
<comment type="caution">
    <text evidence="1">The sequence shown here is derived from an EMBL/GenBank/DDBJ whole genome shotgun (WGS) entry which is preliminary data.</text>
</comment>
<organism evidence="1 2">
    <name type="scientific">Striga asiatica</name>
    <name type="common">Asiatic witchweed</name>
    <name type="synonym">Buchnera asiatica</name>
    <dbReference type="NCBI Taxonomy" id="4170"/>
    <lineage>
        <taxon>Eukaryota</taxon>
        <taxon>Viridiplantae</taxon>
        <taxon>Streptophyta</taxon>
        <taxon>Embryophyta</taxon>
        <taxon>Tracheophyta</taxon>
        <taxon>Spermatophyta</taxon>
        <taxon>Magnoliopsida</taxon>
        <taxon>eudicotyledons</taxon>
        <taxon>Gunneridae</taxon>
        <taxon>Pentapetalae</taxon>
        <taxon>asterids</taxon>
        <taxon>lamiids</taxon>
        <taxon>Lamiales</taxon>
        <taxon>Orobanchaceae</taxon>
        <taxon>Buchnereae</taxon>
        <taxon>Striga</taxon>
    </lineage>
</organism>
<protein>
    <submittedName>
        <fullName evidence="1">C-Maf-inducing protein</fullName>
    </submittedName>
</protein>
<dbReference type="Proteomes" id="UP000325081">
    <property type="component" value="Unassembled WGS sequence"/>
</dbReference>
<name>A0A5A7RDI5_STRAF</name>
<sequence length="135" mass="14703">MEGAKQSTTAHRRGPNIRRLLSEDAACSSGDSAIGPSSSSRLASLMAFSRLVSHQEWLRGKLGSVNQPSNTGDEVFIIEQDFIIELYIVDPNPELCSSYGCSALEIFLMFDVCASSNSFFVFSVLEDEMSPPITS</sequence>
<proteinExistence type="predicted"/>
<dbReference type="AlphaFoldDB" id="A0A5A7RDI5"/>
<evidence type="ECO:0000313" key="2">
    <source>
        <dbReference type="Proteomes" id="UP000325081"/>
    </source>
</evidence>
<gene>
    <name evidence="1" type="ORF">STAS_32047</name>
</gene>